<evidence type="ECO:0000256" key="7">
    <source>
        <dbReference type="ARBA" id="ARBA00023136"/>
    </source>
</evidence>
<feature type="compositionally biased region" description="Polar residues" evidence="9">
    <location>
        <begin position="36"/>
        <end position="51"/>
    </location>
</feature>
<feature type="region of interest" description="Disordered" evidence="9">
    <location>
        <begin position="33"/>
        <end position="52"/>
    </location>
</feature>
<dbReference type="PANTHER" id="PTHR14132:SF23">
    <property type="entry name" value="FXYD DOMAIN-CONTAINING ION TRANSPORT REGULATOR"/>
    <property type="match status" value="1"/>
</dbReference>
<dbReference type="InterPro" id="IPR000272">
    <property type="entry name" value="Ion-transport_regulator_FXYD"/>
</dbReference>
<keyword evidence="4 8" id="KW-0812">Transmembrane</keyword>
<dbReference type="Gene3D" id="1.20.5.780">
    <property type="entry name" value="Single helix bin"/>
    <property type="match status" value="1"/>
</dbReference>
<evidence type="ECO:0000256" key="1">
    <source>
        <dbReference type="ARBA" id="ARBA00004167"/>
    </source>
</evidence>
<evidence type="ECO:0000256" key="6">
    <source>
        <dbReference type="ARBA" id="ARBA00023065"/>
    </source>
</evidence>
<evidence type="ECO:0000313" key="10">
    <source>
        <dbReference type="EMBL" id="KAF5889543.1"/>
    </source>
</evidence>
<dbReference type="CDD" id="cd20323">
    <property type="entry name" value="FXYD_FXYD5"/>
    <property type="match status" value="1"/>
</dbReference>
<comment type="similarity">
    <text evidence="2 8">Belongs to the FXYD family.</text>
</comment>
<dbReference type="GO" id="GO:0016020">
    <property type="term" value="C:membrane"/>
    <property type="evidence" value="ECO:0007669"/>
    <property type="project" value="UniProtKB-SubCell"/>
</dbReference>
<keyword evidence="5 8" id="KW-1133">Transmembrane helix</keyword>
<dbReference type="PROSITE" id="PS01310">
    <property type="entry name" value="FXYD"/>
    <property type="match status" value="1"/>
</dbReference>
<evidence type="ECO:0000256" key="4">
    <source>
        <dbReference type="ARBA" id="ARBA00022692"/>
    </source>
</evidence>
<comment type="subcellular location">
    <subcellularLocation>
        <location evidence="1">Membrane</location>
        <topology evidence="1">Single-pass membrane protein</topology>
    </subcellularLocation>
</comment>
<dbReference type="PANTHER" id="PTHR14132">
    <property type="entry name" value="SODIUM/POTASSIUM-TRANSPORTING ATPASE SUBUNIT GAMMA"/>
    <property type="match status" value="1"/>
</dbReference>
<dbReference type="GO" id="GO:0006811">
    <property type="term" value="P:monoatomic ion transport"/>
    <property type="evidence" value="ECO:0007669"/>
    <property type="project" value="UniProtKB-KW"/>
</dbReference>
<evidence type="ECO:0000256" key="8">
    <source>
        <dbReference type="RuleBase" id="RU364131"/>
    </source>
</evidence>
<reference evidence="10" key="1">
    <citation type="submission" date="2020-07" db="EMBL/GenBank/DDBJ databases">
        <title>Clarias magur genome sequencing, assembly and annotation.</title>
        <authorList>
            <person name="Kushwaha B."/>
            <person name="Kumar R."/>
            <person name="Das P."/>
            <person name="Joshi C.G."/>
            <person name="Kumar D."/>
            <person name="Nagpure N.S."/>
            <person name="Pandey M."/>
            <person name="Agarwal S."/>
            <person name="Srivastava S."/>
            <person name="Singh M."/>
            <person name="Sahoo L."/>
            <person name="Jayasankar P."/>
            <person name="Meher P.K."/>
            <person name="Koringa P.G."/>
            <person name="Iquebal M.A."/>
            <person name="Das S.P."/>
            <person name="Bit A."/>
            <person name="Patnaik S."/>
            <person name="Patel N."/>
            <person name="Shah T.M."/>
            <person name="Hinsu A."/>
            <person name="Jena J.K."/>
        </authorList>
    </citation>
    <scope>NUCLEOTIDE SEQUENCE</scope>
    <source>
        <strain evidence="10">CIFAMagur01</strain>
        <tissue evidence="10">Testis</tissue>
    </source>
</reference>
<dbReference type="InterPro" id="IPR047297">
    <property type="entry name" value="FXYD_motif"/>
</dbReference>
<keyword evidence="11" id="KW-1185">Reference proteome</keyword>
<gene>
    <name evidence="10" type="ORF">DAT39_020755</name>
</gene>
<dbReference type="AlphaFoldDB" id="A0A8J4TFR8"/>
<keyword evidence="7 8" id="KW-0472">Membrane</keyword>
<dbReference type="Proteomes" id="UP000727407">
    <property type="component" value="Unassembled WGS sequence"/>
</dbReference>
<proteinExistence type="inferred from homology"/>
<comment type="caution">
    <text evidence="10">The sequence shown here is derived from an EMBL/GenBank/DDBJ whole genome shotgun (WGS) entry which is preliminary data.</text>
</comment>
<evidence type="ECO:0000256" key="9">
    <source>
        <dbReference type="SAM" id="MobiDB-lite"/>
    </source>
</evidence>
<dbReference type="GO" id="GO:0043269">
    <property type="term" value="P:regulation of monoatomic ion transport"/>
    <property type="evidence" value="ECO:0007669"/>
    <property type="project" value="InterPro"/>
</dbReference>
<sequence>MDENNWKRVCTGSAILLVLFSFRAYAGGNDSFPLKVQSSSPPSVTTEPNSNETERINAVVEMTEEMTTDLDNHTNKINGSVETTQEMATDLDNHENKTNGSVKTTQAPPTTIFCQTSTLQNSRKPHTMNIPWEKHDEAFKYDYTSLRQAGLTIAAVLFLLGILVISCGKMRCSPRCQMSKGRSYDLTRM</sequence>
<evidence type="ECO:0000313" key="11">
    <source>
        <dbReference type="Proteomes" id="UP000727407"/>
    </source>
</evidence>
<keyword evidence="3 8" id="KW-0813">Transport</keyword>
<evidence type="ECO:0000256" key="3">
    <source>
        <dbReference type="ARBA" id="ARBA00022448"/>
    </source>
</evidence>
<evidence type="ECO:0000256" key="2">
    <source>
        <dbReference type="ARBA" id="ARBA00005948"/>
    </source>
</evidence>
<organism evidence="10 11">
    <name type="scientific">Clarias magur</name>
    <name type="common">Asian catfish</name>
    <name type="synonym">Macropteronotus magur</name>
    <dbReference type="NCBI Taxonomy" id="1594786"/>
    <lineage>
        <taxon>Eukaryota</taxon>
        <taxon>Metazoa</taxon>
        <taxon>Chordata</taxon>
        <taxon>Craniata</taxon>
        <taxon>Vertebrata</taxon>
        <taxon>Euteleostomi</taxon>
        <taxon>Actinopterygii</taxon>
        <taxon>Neopterygii</taxon>
        <taxon>Teleostei</taxon>
        <taxon>Ostariophysi</taxon>
        <taxon>Siluriformes</taxon>
        <taxon>Clariidae</taxon>
        <taxon>Clarias</taxon>
    </lineage>
</organism>
<feature type="transmembrane region" description="Helical" evidence="8">
    <location>
        <begin position="149"/>
        <end position="168"/>
    </location>
</feature>
<dbReference type="Pfam" id="PF02038">
    <property type="entry name" value="ATP1G1_PLM_MAT8"/>
    <property type="match status" value="1"/>
</dbReference>
<dbReference type="EMBL" id="QNUK01000796">
    <property type="protein sequence ID" value="KAF5889543.1"/>
    <property type="molecule type" value="Genomic_DNA"/>
</dbReference>
<keyword evidence="6 8" id="KW-0406">Ion transport</keyword>
<evidence type="ECO:0000256" key="5">
    <source>
        <dbReference type="ARBA" id="ARBA00022989"/>
    </source>
</evidence>
<name>A0A8J4TFR8_CLAMG</name>
<accession>A0A8J4TFR8</accession>
<protein>
    <recommendedName>
        <fullName evidence="8">FXYD domain-containing ion transport regulator</fullName>
    </recommendedName>
</protein>
<dbReference type="GO" id="GO:0017080">
    <property type="term" value="F:sodium channel regulator activity"/>
    <property type="evidence" value="ECO:0007669"/>
    <property type="project" value="TreeGrafter"/>
</dbReference>
<dbReference type="OrthoDB" id="8961850at2759"/>